<dbReference type="GO" id="GO:0032299">
    <property type="term" value="C:ribonuclease H2 complex"/>
    <property type="evidence" value="ECO:0007669"/>
    <property type="project" value="TreeGrafter"/>
</dbReference>
<evidence type="ECO:0000256" key="2">
    <source>
        <dbReference type="ARBA" id="ARBA00001946"/>
    </source>
</evidence>
<evidence type="ECO:0000256" key="10">
    <source>
        <dbReference type="ARBA" id="ARBA00022723"/>
    </source>
</evidence>
<dbReference type="GO" id="GO:0043137">
    <property type="term" value="P:DNA replication, removal of RNA primer"/>
    <property type="evidence" value="ECO:0007669"/>
    <property type="project" value="TreeGrafter"/>
</dbReference>
<evidence type="ECO:0000256" key="11">
    <source>
        <dbReference type="ARBA" id="ARBA00022759"/>
    </source>
</evidence>
<evidence type="ECO:0000256" key="16">
    <source>
        <dbReference type="RuleBase" id="RU003515"/>
    </source>
</evidence>
<dbReference type="GO" id="GO:0005737">
    <property type="term" value="C:cytoplasm"/>
    <property type="evidence" value="ECO:0007669"/>
    <property type="project" value="UniProtKB-SubCell"/>
</dbReference>
<comment type="cofactor">
    <cofactor evidence="14 15">
        <name>Mn(2+)</name>
        <dbReference type="ChEBI" id="CHEBI:29035"/>
    </cofactor>
    <cofactor evidence="14 15">
        <name>Mg(2+)</name>
        <dbReference type="ChEBI" id="CHEBI:18420"/>
    </cofactor>
    <text evidence="14 15">Manganese or magnesium. Binds 1 divalent metal ion per monomer in the absence of substrate. May bind a second metal ion after substrate binding.</text>
</comment>
<dbReference type="GO" id="GO:0004523">
    <property type="term" value="F:RNA-DNA hybrid ribonuclease activity"/>
    <property type="evidence" value="ECO:0007669"/>
    <property type="project" value="UniProtKB-UniRule"/>
</dbReference>
<reference evidence="18 19" key="1">
    <citation type="submission" date="2013-09" db="EMBL/GenBank/DDBJ databases">
        <title>Genome sequencing of Phaeobacter antarcticus sp. nov. SM1211.</title>
        <authorList>
            <person name="Zhang X.-Y."/>
            <person name="Liu C."/>
            <person name="Chen X.-L."/>
            <person name="Xie B.-B."/>
            <person name="Qin Q.-L."/>
            <person name="Rong J.-C."/>
            <person name="Zhang Y.-Z."/>
        </authorList>
    </citation>
    <scope>NUCLEOTIDE SEQUENCE [LARGE SCALE GENOMIC DNA]</scope>
    <source>
        <strain evidence="18 19">SM1211</strain>
    </source>
</reference>
<dbReference type="GO" id="GO:0003723">
    <property type="term" value="F:RNA binding"/>
    <property type="evidence" value="ECO:0007669"/>
    <property type="project" value="UniProtKB-UniRule"/>
</dbReference>
<dbReference type="InterPro" id="IPR001352">
    <property type="entry name" value="RNase_HII/HIII"/>
</dbReference>
<feature type="binding site" evidence="14 15">
    <location>
        <position position="25"/>
    </location>
    <ligand>
        <name>a divalent metal cation</name>
        <dbReference type="ChEBI" id="CHEBI:60240"/>
    </ligand>
</feature>
<comment type="cofactor">
    <cofactor evidence="2">
        <name>Mg(2+)</name>
        <dbReference type="ChEBI" id="CHEBI:18420"/>
    </cofactor>
</comment>
<dbReference type="PROSITE" id="PS51975">
    <property type="entry name" value="RNASE_H_2"/>
    <property type="match status" value="1"/>
</dbReference>
<dbReference type="HAMAP" id="MF_00052_B">
    <property type="entry name" value="RNase_HII_B"/>
    <property type="match status" value="1"/>
</dbReference>
<dbReference type="GO" id="GO:0030145">
    <property type="term" value="F:manganese ion binding"/>
    <property type="evidence" value="ECO:0007669"/>
    <property type="project" value="UniProtKB-UniRule"/>
</dbReference>
<sequence>MIVFPDYTLEETLQADGAACVIGVDEVGRGPLAGPVMAAAVWLDPAHIPEGLNDSKKLTARRRDVLCAQILEVAQVGIGEASVEEIDSLNILRASHLAMERAIAALTVRPDHVLVDGNLIPRGLKLPATAVVGGDARSVSIAAASIVAKTARDRVMWDLAQHFPGYGWETNMGYPSKKHREALKKLGVTPHHRRSFKPVHNILYQAE</sequence>
<dbReference type="OrthoDB" id="9803420at2"/>
<dbReference type="Proteomes" id="UP000231259">
    <property type="component" value="Unassembled WGS sequence"/>
</dbReference>
<keyword evidence="10 14" id="KW-0479">Metal-binding</keyword>
<dbReference type="Pfam" id="PF01351">
    <property type="entry name" value="RNase_HII"/>
    <property type="match status" value="1"/>
</dbReference>
<comment type="similarity">
    <text evidence="5 14 16">Belongs to the RNase HII family.</text>
</comment>
<dbReference type="Gene3D" id="3.30.420.10">
    <property type="entry name" value="Ribonuclease H-like superfamily/Ribonuclease H"/>
    <property type="match status" value="1"/>
</dbReference>
<dbReference type="InterPro" id="IPR024567">
    <property type="entry name" value="RNase_HII/HIII_dom"/>
</dbReference>
<organism evidence="18 19">
    <name type="scientific">Puniceibacterium antarcticum</name>
    <dbReference type="NCBI Taxonomy" id="1206336"/>
    <lineage>
        <taxon>Bacteria</taxon>
        <taxon>Pseudomonadati</taxon>
        <taxon>Pseudomonadota</taxon>
        <taxon>Alphaproteobacteria</taxon>
        <taxon>Rhodobacterales</taxon>
        <taxon>Paracoccaceae</taxon>
        <taxon>Puniceibacterium</taxon>
    </lineage>
</organism>
<evidence type="ECO:0000256" key="14">
    <source>
        <dbReference type="HAMAP-Rule" id="MF_00052"/>
    </source>
</evidence>
<evidence type="ECO:0000259" key="17">
    <source>
        <dbReference type="PROSITE" id="PS51975"/>
    </source>
</evidence>
<dbReference type="InterPro" id="IPR022898">
    <property type="entry name" value="RNase_HII"/>
</dbReference>
<dbReference type="PANTHER" id="PTHR10954:SF18">
    <property type="entry name" value="RIBONUCLEASE HII"/>
    <property type="match status" value="1"/>
</dbReference>
<comment type="subcellular location">
    <subcellularLocation>
        <location evidence="4 14">Cytoplasm</location>
    </subcellularLocation>
</comment>
<feature type="binding site" evidence="14 15">
    <location>
        <position position="116"/>
    </location>
    <ligand>
        <name>a divalent metal cation</name>
        <dbReference type="ChEBI" id="CHEBI:60240"/>
    </ligand>
</feature>
<evidence type="ECO:0000313" key="18">
    <source>
        <dbReference type="EMBL" id="PIL18876.1"/>
    </source>
</evidence>
<evidence type="ECO:0000256" key="4">
    <source>
        <dbReference type="ARBA" id="ARBA00004496"/>
    </source>
</evidence>
<dbReference type="PANTHER" id="PTHR10954">
    <property type="entry name" value="RIBONUCLEASE H2 SUBUNIT A"/>
    <property type="match status" value="1"/>
</dbReference>
<keyword evidence="19" id="KW-1185">Reference proteome</keyword>
<dbReference type="SUPFAM" id="SSF53098">
    <property type="entry name" value="Ribonuclease H-like"/>
    <property type="match status" value="1"/>
</dbReference>
<dbReference type="FunFam" id="3.30.420.10:FF:000006">
    <property type="entry name" value="Ribonuclease HII"/>
    <property type="match status" value="1"/>
</dbReference>
<name>A0A2G8RBC9_9RHOB</name>
<dbReference type="EC" id="3.1.26.4" evidence="6 14"/>
<keyword evidence="11 14" id="KW-0255">Endonuclease</keyword>
<dbReference type="InterPro" id="IPR012337">
    <property type="entry name" value="RNaseH-like_sf"/>
</dbReference>
<protein>
    <recommendedName>
        <fullName evidence="7 14">Ribonuclease HII</fullName>
        <shortName evidence="14">RNase HII</shortName>
        <ecNumber evidence="6 14">3.1.26.4</ecNumber>
    </recommendedName>
</protein>
<comment type="caution">
    <text evidence="18">The sequence shown here is derived from an EMBL/GenBank/DDBJ whole genome shotgun (WGS) entry which is preliminary data.</text>
</comment>
<keyword evidence="12 14" id="KW-0378">Hydrolase</keyword>
<dbReference type="EMBL" id="AWWI01000120">
    <property type="protein sequence ID" value="PIL18876.1"/>
    <property type="molecule type" value="Genomic_DNA"/>
</dbReference>
<accession>A0A2G8RBC9</accession>
<keyword evidence="8 14" id="KW-0963">Cytoplasm</keyword>
<dbReference type="GO" id="GO:0006298">
    <property type="term" value="P:mismatch repair"/>
    <property type="evidence" value="ECO:0007669"/>
    <property type="project" value="TreeGrafter"/>
</dbReference>
<evidence type="ECO:0000256" key="12">
    <source>
        <dbReference type="ARBA" id="ARBA00022801"/>
    </source>
</evidence>
<gene>
    <name evidence="14" type="primary">rnhB</name>
    <name evidence="18" type="ORF">P775_17695</name>
</gene>
<feature type="binding site" evidence="14 15">
    <location>
        <position position="26"/>
    </location>
    <ligand>
        <name>a divalent metal cation</name>
        <dbReference type="ChEBI" id="CHEBI:60240"/>
    </ligand>
</feature>
<keyword evidence="13 14" id="KW-0464">Manganese</keyword>
<evidence type="ECO:0000256" key="1">
    <source>
        <dbReference type="ARBA" id="ARBA00000077"/>
    </source>
</evidence>
<dbReference type="InterPro" id="IPR036397">
    <property type="entry name" value="RNaseH_sf"/>
</dbReference>
<dbReference type="RefSeq" id="WP_099912070.1">
    <property type="nucleotide sequence ID" value="NZ_AWWI01000120.1"/>
</dbReference>
<dbReference type="NCBIfam" id="NF000595">
    <property type="entry name" value="PRK00015.1-3"/>
    <property type="match status" value="1"/>
</dbReference>
<evidence type="ECO:0000256" key="5">
    <source>
        <dbReference type="ARBA" id="ARBA00007383"/>
    </source>
</evidence>
<evidence type="ECO:0000256" key="15">
    <source>
        <dbReference type="PROSITE-ProRule" id="PRU01319"/>
    </source>
</evidence>
<evidence type="ECO:0000313" key="19">
    <source>
        <dbReference type="Proteomes" id="UP000231259"/>
    </source>
</evidence>
<keyword evidence="9 14" id="KW-0540">Nuclease</keyword>
<dbReference type="AlphaFoldDB" id="A0A2G8RBC9"/>
<comment type="catalytic activity">
    <reaction evidence="1 14 15 16">
        <text>Endonucleolytic cleavage to 5'-phosphomonoester.</text>
        <dbReference type="EC" id="3.1.26.4"/>
    </reaction>
</comment>
<evidence type="ECO:0000256" key="7">
    <source>
        <dbReference type="ARBA" id="ARBA00019179"/>
    </source>
</evidence>
<proteinExistence type="inferred from homology"/>
<evidence type="ECO:0000256" key="3">
    <source>
        <dbReference type="ARBA" id="ARBA00004065"/>
    </source>
</evidence>
<evidence type="ECO:0000256" key="6">
    <source>
        <dbReference type="ARBA" id="ARBA00012180"/>
    </source>
</evidence>
<dbReference type="CDD" id="cd07182">
    <property type="entry name" value="RNase_HII_bacteria_HII_like"/>
    <property type="match status" value="1"/>
</dbReference>
<feature type="domain" description="RNase H type-2" evidence="17">
    <location>
        <begin position="19"/>
        <end position="207"/>
    </location>
</feature>
<evidence type="ECO:0000256" key="9">
    <source>
        <dbReference type="ARBA" id="ARBA00022722"/>
    </source>
</evidence>
<evidence type="ECO:0000256" key="13">
    <source>
        <dbReference type="ARBA" id="ARBA00023211"/>
    </source>
</evidence>
<comment type="function">
    <text evidence="3 14 16">Endonuclease that specifically degrades the RNA of RNA-DNA hybrids.</text>
</comment>
<evidence type="ECO:0000256" key="8">
    <source>
        <dbReference type="ARBA" id="ARBA00022490"/>
    </source>
</evidence>